<evidence type="ECO:0000256" key="2">
    <source>
        <dbReference type="SAM" id="MobiDB-lite"/>
    </source>
</evidence>
<feature type="compositionally biased region" description="Polar residues" evidence="2">
    <location>
        <begin position="1"/>
        <end position="41"/>
    </location>
</feature>
<evidence type="ECO:0000259" key="3">
    <source>
        <dbReference type="PROSITE" id="PS50089"/>
    </source>
</evidence>
<name>A0A8S1PUJ7_9CILI</name>
<dbReference type="SMART" id="SM00184">
    <property type="entry name" value="RING"/>
    <property type="match status" value="1"/>
</dbReference>
<dbReference type="EMBL" id="CAJJDN010000087">
    <property type="protein sequence ID" value="CAD8106671.1"/>
    <property type="molecule type" value="Genomic_DNA"/>
</dbReference>
<protein>
    <recommendedName>
        <fullName evidence="3">RING-type domain-containing protein</fullName>
    </recommendedName>
</protein>
<sequence length="264" mass="31528">MNQFQENSQESEFSFQGDQISQSDNEFQDQNNSDKYSQQCSFDGGLKDSLEIIKDMIKKERLEKNNKKDKEQQLYQHQKQQNGQQQASFQIKKQKVQQPNNSEKQEIKKQNQSENFQMLENNINEDFDSDWDVQDLFQSLNILLEDSKKCQFCSKEMNKNNLKSHEDQCAYKVDQYDEIQCPYCGDNVIRAFVNDHFQECILYYEDQFLKLEGVQECSICMNEIKEKKKVLNCHHFFHYDCIKDWLSKKMECPVCRKQVLEGFN</sequence>
<feature type="compositionally biased region" description="Basic and acidic residues" evidence="2">
    <location>
        <begin position="63"/>
        <end position="72"/>
    </location>
</feature>
<dbReference type="InterPro" id="IPR001841">
    <property type="entry name" value="Znf_RING"/>
</dbReference>
<feature type="domain" description="RING-type" evidence="3">
    <location>
        <begin position="217"/>
        <end position="256"/>
    </location>
</feature>
<keyword evidence="1" id="KW-0479">Metal-binding</keyword>
<reference evidence="4" key="1">
    <citation type="submission" date="2021-01" db="EMBL/GenBank/DDBJ databases">
        <authorList>
            <consortium name="Genoscope - CEA"/>
            <person name="William W."/>
        </authorList>
    </citation>
    <scope>NUCLEOTIDE SEQUENCE</scope>
</reference>
<keyword evidence="1" id="KW-0862">Zinc</keyword>
<comment type="caution">
    <text evidence="4">The sequence shown here is derived from an EMBL/GenBank/DDBJ whole genome shotgun (WGS) entry which is preliminary data.</text>
</comment>
<proteinExistence type="predicted"/>
<organism evidence="4 5">
    <name type="scientific">Paramecium sonneborni</name>
    <dbReference type="NCBI Taxonomy" id="65129"/>
    <lineage>
        <taxon>Eukaryota</taxon>
        <taxon>Sar</taxon>
        <taxon>Alveolata</taxon>
        <taxon>Ciliophora</taxon>
        <taxon>Intramacronucleata</taxon>
        <taxon>Oligohymenophorea</taxon>
        <taxon>Peniculida</taxon>
        <taxon>Parameciidae</taxon>
        <taxon>Paramecium</taxon>
    </lineage>
</organism>
<evidence type="ECO:0000313" key="5">
    <source>
        <dbReference type="Proteomes" id="UP000692954"/>
    </source>
</evidence>
<dbReference type="PANTHER" id="PTHR22765">
    <property type="entry name" value="RING FINGER AND PROTEASE ASSOCIATED DOMAIN-CONTAINING"/>
    <property type="match status" value="1"/>
</dbReference>
<dbReference type="Pfam" id="PF13639">
    <property type="entry name" value="zf-RING_2"/>
    <property type="match status" value="1"/>
</dbReference>
<dbReference type="GO" id="GO:0006511">
    <property type="term" value="P:ubiquitin-dependent protein catabolic process"/>
    <property type="evidence" value="ECO:0007669"/>
    <property type="project" value="TreeGrafter"/>
</dbReference>
<dbReference type="InterPro" id="IPR051826">
    <property type="entry name" value="E3_ubiquitin-ligase_domain"/>
</dbReference>
<dbReference type="Proteomes" id="UP000692954">
    <property type="component" value="Unassembled WGS sequence"/>
</dbReference>
<dbReference type="GO" id="GO:0061630">
    <property type="term" value="F:ubiquitin protein ligase activity"/>
    <property type="evidence" value="ECO:0007669"/>
    <property type="project" value="TreeGrafter"/>
</dbReference>
<dbReference type="AlphaFoldDB" id="A0A8S1PUJ7"/>
<dbReference type="OrthoDB" id="312290at2759"/>
<evidence type="ECO:0000313" key="4">
    <source>
        <dbReference type="EMBL" id="CAD8106671.1"/>
    </source>
</evidence>
<feature type="compositionally biased region" description="Low complexity" evidence="2">
    <location>
        <begin position="73"/>
        <end position="91"/>
    </location>
</feature>
<accession>A0A8S1PUJ7</accession>
<feature type="region of interest" description="Disordered" evidence="2">
    <location>
        <begin position="1"/>
        <end position="42"/>
    </location>
</feature>
<gene>
    <name evidence="4" type="ORF">PSON_ATCC_30995.1.T0870099</name>
</gene>
<feature type="region of interest" description="Disordered" evidence="2">
    <location>
        <begin position="63"/>
        <end position="105"/>
    </location>
</feature>
<dbReference type="GO" id="GO:0008270">
    <property type="term" value="F:zinc ion binding"/>
    <property type="evidence" value="ECO:0007669"/>
    <property type="project" value="UniProtKB-KW"/>
</dbReference>
<keyword evidence="1" id="KW-0863">Zinc-finger</keyword>
<evidence type="ECO:0000256" key="1">
    <source>
        <dbReference type="PROSITE-ProRule" id="PRU00175"/>
    </source>
</evidence>
<dbReference type="PROSITE" id="PS50089">
    <property type="entry name" value="ZF_RING_2"/>
    <property type="match status" value="1"/>
</dbReference>
<keyword evidence="5" id="KW-1185">Reference proteome</keyword>